<evidence type="ECO:0000313" key="2">
    <source>
        <dbReference type="Proteomes" id="UP000790377"/>
    </source>
</evidence>
<proteinExistence type="predicted"/>
<organism evidence="1 2">
    <name type="scientific">Hygrophoropsis aurantiaca</name>
    <dbReference type="NCBI Taxonomy" id="72124"/>
    <lineage>
        <taxon>Eukaryota</taxon>
        <taxon>Fungi</taxon>
        <taxon>Dikarya</taxon>
        <taxon>Basidiomycota</taxon>
        <taxon>Agaricomycotina</taxon>
        <taxon>Agaricomycetes</taxon>
        <taxon>Agaricomycetidae</taxon>
        <taxon>Boletales</taxon>
        <taxon>Coniophorineae</taxon>
        <taxon>Hygrophoropsidaceae</taxon>
        <taxon>Hygrophoropsis</taxon>
    </lineage>
</organism>
<feature type="non-terminal residue" evidence="1">
    <location>
        <position position="139"/>
    </location>
</feature>
<dbReference type="Proteomes" id="UP000790377">
    <property type="component" value="Unassembled WGS sequence"/>
</dbReference>
<reference evidence="1" key="1">
    <citation type="journal article" date="2021" name="New Phytol.">
        <title>Evolutionary innovations through gain and loss of genes in the ectomycorrhizal Boletales.</title>
        <authorList>
            <person name="Wu G."/>
            <person name="Miyauchi S."/>
            <person name="Morin E."/>
            <person name="Kuo A."/>
            <person name="Drula E."/>
            <person name="Varga T."/>
            <person name="Kohler A."/>
            <person name="Feng B."/>
            <person name="Cao Y."/>
            <person name="Lipzen A."/>
            <person name="Daum C."/>
            <person name="Hundley H."/>
            <person name="Pangilinan J."/>
            <person name="Johnson J."/>
            <person name="Barry K."/>
            <person name="LaButti K."/>
            <person name="Ng V."/>
            <person name="Ahrendt S."/>
            <person name="Min B."/>
            <person name="Choi I.G."/>
            <person name="Park H."/>
            <person name="Plett J.M."/>
            <person name="Magnuson J."/>
            <person name="Spatafora J.W."/>
            <person name="Nagy L.G."/>
            <person name="Henrissat B."/>
            <person name="Grigoriev I.V."/>
            <person name="Yang Z.L."/>
            <person name="Xu J."/>
            <person name="Martin F.M."/>
        </authorList>
    </citation>
    <scope>NUCLEOTIDE SEQUENCE</scope>
    <source>
        <strain evidence="1">ATCC 28755</strain>
    </source>
</reference>
<protein>
    <submittedName>
        <fullName evidence="1">Kinase-like domain-containing protein</fullName>
    </submittedName>
</protein>
<dbReference type="EMBL" id="MU267781">
    <property type="protein sequence ID" value="KAH7909050.1"/>
    <property type="molecule type" value="Genomic_DNA"/>
</dbReference>
<comment type="caution">
    <text evidence="1">The sequence shown here is derived from an EMBL/GenBank/DDBJ whole genome shotgun (WGS) entry which is preliminary data.</text>
</comment>
<evidence type="ECO:0000313" key="1">
    <source>
        <dbReference type="EMBL" id="KAH7909050.1"/>
    </source>
</evidence>
<name>A0ACB8A6V1_9AGAM</name>
<gene>
    <name evidence="1" type="ORF">BJ138DRAFT_993809</name>
</gene>
<sequence>ANILITSGLTACIGSFSLSSLQDSAGGNPSTPTVQGGNIHYMAPELFIGDENLEDPPRTVNFASDIYSLGCVFHAIYTGQPLFAGLSPVQLLLGHTQNHTPARPPVSEMDDFMWELINQCCSKNPSHRPQASDIIHSLQ</sequence>
<feature type="non-terminal residue" evidence="1">
    <location>
        <position position="1"/>
    </location>
</feature>
<keyword evidence="2" id="KW-1185">Reference proteome</keyword>
<accession>A0ACB8A6V1</accession>